<evidence type="ECO:0000313" key="4">
    <source>
        <dbReference type="Proteomes" id="UP000494165"/>
    </source>
</evidence>
<reference evidence="3 4" key="1">
    <citation type="submission" date="2020-04" db="EMBL/GenBank/DDBJ databases">
        <authorList>
            <person name="Alioto T."/>
            <person name="Alioto T."/>
            <person name="Gomez Garrido J."/>
        </authorList>
    </citation>
    <scope>NUCLEOTIDE SEQUENCE [LARGE SCALE GENOMIC DNA]</scope>
</reference>
<feature type="region of interest" description="Disordered" evidence="1">
    <location>
        <begin position="281"/>
        <end position="337"/>
    </location>
</feature>
<accession>A0A8S1D388</accession>
<dbReference type="OrthoDB" id="6376425at2759"/>
<dbReference type="Proteomes" id="UP000494165">
    <property type="component" value="Unassembled WGS sequence"/>
</dbReference>
<feature type="compositionally biased region" description="Low complexity" evidence="1">
    <location>
        <begin position="306"/>
        <end position="323"/>
    </location>
</feature>
<name>A0A8S1D388_9INSE</name>
<proteinExistence type="predicted"/>
<comment type="caution">
    <text evidence="3">The sequence shown here is derived from an EMBL/GenBank/DDBJ whole genome shotgun (WGS) entry which is preliminary data.</text>
</comment>
<feature type="chain" id="PRO_5035869994" evidence="2">
    <location>
        <begin position="25"/>
        <end position="337"/>
    </location>
</feature>
<dbReference type="AlphaFoldDB" id="A0A8S1D388"/>
<feature type="signal peptide" evidence="2">
    <location>
        <begin position="1"/>
        <end position="24"/>
    </location>
</feature>
<organism evidence="3 4">
    <name type="scientific">Cloeon dipterum</name>
    <dbReference type="NCBI Taxonomy" id="197152"/>
    <lineage>
        <taxon>Eukaryota</taxon>
        <taxon>Metazoa</taxon>
        <taxon>Ecdysozoa</taxon>
        <taxon>Arthropoda</taxon>
        <taxon>Hexapoda</taxon>
        <taxon>Insecta</taxon>
        <taxon>Pterygota</taxon>
        <taxon>Palaeoptera</taxon>
        <taxon>Ephemeroptera</taxon>
        <taxon>Pisciforma</taxon>
        <taxon>Baetidae</taxon>
        <taxon>Cloeon</taxon>
    </lineage>
</organism>
<gene>
    <name evidence="3" type="ORF">CLODIP_2_CD15121</name>
</gene>
<evidence type="ECO:0000256" key="1">
    <source>
        <dbReference type="SAM" id="MobiDB-lite"/>
    </source>
</evidence>
<keyword evidence="2" id="KW-0732">Signal</keyword>
<sequence>MHRPLEWSLLALLALSVICGGGEAKEYRKLGAEFVPAESGKRYNEPSCEQLRAMWRFSKRQARASEVTNEIPQYRDPFVYNVWEPYPGTLRSVGARTKTASAGSVGRRQRPVYGKIVHTPPPGSARSFDSPRTRAFEELTARMFGSSRSGGSRKTLRYTGSDGSLVPQAGSFQQLKDIVRAERARELQQRLTDDPTLQNYGQMVVSLPPAGEDDGAYGSFRYGKQEEPARVRGVLSFPDVLAPAAGRLDETSEAGFTEEAFPPEMYAPVDEEMAPVRLSAKAAKQRSSVTKGQRVYKASPRTKQGSAPAASSAEASSTFPFASDTRAMSSERGILRR</sequence>
<evidence type="ECO:0000313" key="3">
    <source>
        <dbReference type="EMBL" id="CAB3374884.1"/>
    </source>
</evidence>
<protein>
    <submittedName>
        <fullName evidence="3">Uncharacterized protein</fullName>
    </submittedName>
</protein>
<keyword evidence="4" id="KW-1185">Reference proteome</keyword>
<dbReference type="EMBL" id="CADEPI010000105">
    <property type="protein sequence ID" value="CAB3374884.1"/>
    <property type="molecule type" value="Genomic_DNA"/>
</dbReference>
<evidence type="ECO:0000256" key="2">
    <source>
        <dbReference type="SAM" id="SignalP"/>
    </source>
</evidence>